<dbReference type="Pfam" id="PF02518">
    <property type="entry name" value="HATPase_c"/>
    <property type="match status" value="1"/>
</dbReference>
<keyword evidence="20" id="KW-0464">Manganese</keyword>
<evidence type="ECO:0000256" key="2">
    <source>
        <dbReference type="ARBA" id="ARBA00001936"/>
    </source>
</evidence>
<dbReference type="InterPro" id="IPR036097">
    <property type="entry name" value="HisK_dim/P_sf"/>
</dbReference>
<dbReference type="Pfam" id="PF00512">
    <property type="entry name" value="HisKA"/>
    <property type="match status" value="1"/>
</dbReference>
<dbReference type="Gene3D" id="6.10.340.10">
    <property type="match status" value="1"/>
</dbReference>
<dbReference type="PROSITE" id="PS50109">
    <property type="entry name" value="HIS_KIN"/>
    <property type="match status" value="1"/>
</dbReference>
<evidence type="ECO:0000256" key="17">
    <source>
        <dbReference type="ARBA" id="ARBA00023012"/>
    </source>
</evidence>
<dbReference type="PANTHER" id="PTHR44936:SF9">
    <property type="entry name" value="SENSOR PROTEIN CREC"/>
    <property type="match status" value="1"/>
</dbReference>
<evidence type="ECO:0000256" key="12">
    <source>
        <dbReference type="ARBA" id="ARBA00022801"/>
    </source>
</evidence>
<dbReference type="InterPro" id="IPR003660">
    <property type="entry name" value="HAMP_dom"/>
</dbReference>
<feature type="transmembrane region" description="Helical" evidence="24">
    <location>
        <begin position="529"/>
        <end position="551"/>
    </location>
</feature>
<dbReference type="SUPFAM" id="SSF158472">
    <property type="entry name" value="HAMP domain-like"/>
    <property type="match status" value="1"/>
</dbReference>
<dbReference type="EC" id="2.7.13.3" evidence="5"/>
<keyword evidence="13" id="KW-0067">ATP-binding</keyword>
<evidence type="ECO:0000256" key="10">
    <source>
        <dbReference type="ARBA" id="ARBA00022741"/>
    </source>
</evidence>
<keyword evidence="14" id="KW-0460">Magnesium</keyword>
<evidence type="ECO:0000256" key="4">
    <source>
        <dbReference type="ARBA" id="ARBA00004651"/>
    </source>
</evidence>
<evidence type="ECO:0000256" key="15">
    <source>
        <dbReference type="ARBA" id="ARBA00022912"/>
    </source>
</evidence>
<dbReference type="CDD" id="cd06225">
    <property type="entry name" value="HAMP"/>
    <property type="match status" value="1"/>
</dbReference>
<gene>
    <name evidence="27" type="ORF">C7S10_17755</name>
</gene>
<keyword evidence="24" id="KW-0472">Membrane</keyword>
<comment type="subcellular location">
    <subcellularLocation>
        <location evidence="4">Cell membrane</location>
        <topology evidence="4">Multi-pass membrane protein</topology>
    </subcellularLocation>
</comment>
<evidence type="ECO:0000256" key="6">
    <source>
        <dbReference type="ARBA" id="ARBA00022475"/>
    </source>
</evidence>
<feature type="transmembrane region" description="Helical" evidence="24">
    <location>
        <begin position="45"/>
        <end position="66"/>
    </location>
</feature>
<feature type="transmembrane region" description="Helical" evidence="24">
    <location>
        <begin position="398"/>
        <end position="417"/>
    </location>
</feature>
<dbReference type="SMART" id="SM00387">
    <property type="entry name" value="HATPase_c"/>
    <property type="match status" value="1"/>
</dbReference>
<keyword evidence="19" id="KW-0843">Virulence</keyword>
<feature type="transmembrane region" description="Helical" evidence="24">
    <location>
        <begin position="730"/>
        <end position="748"/>
    </location>
</feature>
<evidence type="ECO:0000256" key="14">
    <source>
        <dbReference type="ARBA" id="ARBA00022842"/>
    </source>
</evidence>
<dbReference type="PRINTS" id="PR00344">
    <property type="entry name" value="BCTRLSENSOR"/>
</dbReference>
<evidence type="ECO:0000313" key="28">
    <source>
        <dbReference type="Proteomes" id="UP000244867"/>
    </source>
</evidence>
<comment type="cofactor">
    <cofactor evidence="3">
        <name>Mg(2+)</name>
        <dbReference type="ChEBI" id="CHEBI:18420"/>
    </cofactor>
</comment>
<feature type="transmembrane region" description="Helical" evidence="24">
    <location>
        <begin position="688"/>
        <end position="710"/>
    </location>
</feature>
<comment type="cofactor">
    <cofactor evidence="2">
        <name>Mn(2+)</name>
        <dbReference type="ChEBI" id="CHEBI:29035"/>
    </cofactor>
</comment>
<sequence length="878" mass="92719">MRRLLDAATSIKVKLGALVAISVVVVALLATLGSAAGVPVWLTLPVAVLLTLGVTQLLAAGMVAPLRSMTEVAQRMARGDYSGRVRTTSSDEVGRLAAVFNQMAGDLAVVEAERRDLIATVSHELRTPLAAMIAVLENLADGVVPADAEHLDAAVAQAERLRQLVTDLLELSRIEAGVTRLRRAEVPVRALVADCVEEVRVAGRTGEFEVDIPEDLVATADEARLRQLLVNVLDNAARHAPAGSPVHVASGRTPQGWWLTVADRGPGVDPHDRERVFARFGTDASGGGTGLGLAVARWVAQLHGGTLRFTDPEPDRSGALLRLELPDDHDLPVPHEPPAPLEPQASTEENAMTAPTPPSLPPADRYVPLGPPAGTAPVPPPGLDSFFGSFWPERPGLAGLRVVVACALVGVLAGATMTFTNPGLSWVLVLVGAGTAAYLTARHRRNAFTIGCTVLASLLVLPLALLDAEGIAVLGVFTAAGVFLIGVTDARTPAGFVVTGISWPLSSLRGLPWFGRTLRVVGTGGRTPAVVRTVVVSLIALAVFGALFASADALFATWVDALVPTLSFNDFVTRIFVGCLVFAVTLAAAYLALNPSRVEPEPRTVEPLGNRFEWLIPVLLVDAVFVLFLIAQAAAVFGGHDYVEDTTGLTYADYVHQGFGQLTIATLLTLFVVWAAARKVKDEALDRLWMRASLGLLCALTLVVVASALHRMNLYQESYGFTTLRVTVDVFEGWLGVVVLLVMVVGGLGHGRWLPRLALVTGAVAVLALASINPDAWVAGRNIDRYEATGKLDIQYLRTLSADAAPVIADRLPADAAACALSLLPLNQLRDDEPPLAWNLGRSRARDAVEGLDLDATDAQGGDPCSPVIDAYAAGSAR</sequence>
<name>A0A2R7YTD1_9ACTN</name>
<feature type="transmembrane region" description="Helical" evidence="24">
    <location>
        <begin position="471"/>
        <end position="488"/>
    </location>
</feature>
<feature type="transmembrane region" description="Helical" evidence="24">
    <location>
        <begin position="571"/>
        <end position="593"/>
    </location>
</feature>
<evidence type="ECO:0000256" key="16">
    <source>
        <dbReference type="ARBA" id="ARBA00022989"/>
    </source>
</evidence>
<keyword evidence="8" id="KW-0808">Transferase</keyword>
<evidence type="ECO:0000256" key="22">
    <source>
        <dbReference type="ARBA" id="ARBA00041776"/>
    </source>
</evidence>
<evidence type="ECO:0000256" key="20">
    <source>
        <dbReference type="ARBA" id="ARBA00023211"/>
    </source>
</evidence>
<dbReference type="SUPFAM" id="SSF47384">
    <property type="entry name" value="Homodimeric domain of signal transducing histidine kinase"/>
    <property type="match status" value="1"/>
</dbReference>
<evidence type="ECO:0000256" key="23">
    <source>
        <dbReference type="SAM" id="MobiDB-lite"/>
    </source>
</evidence>
<comment type="catalytic activity">
    <reaction evidence="1">
        <text>ATP + protein L-histidine = ADP + protein N-phospho-L-histidine.</text>
        <dbReference type="EC" id="2.7.13.3"/>
    </reaction>
</comment>
<dbReference type="PROSITE" id="PS50885">
    <property type="entry name" value="HAMP"/>
    <property type="match status" value="1"/>
</dbReference>
<dbReference type="Gene3D" id="1.10.287.130">
    <property type="match status" value="1"/>
</dbReference>
<evidence type="ECO:0000256" key="11">
    <source>
        <dbReference type="ARBA" id="ARBA00022777"/>
    </source>
</evidence>
<keyword evidence="15" id="KW-0904">Protein phosphatase</keyword>
<evidence type="ECO:0000259" key="26">
    <source>
        <dbReference type="PROSITE" id="PS50885"/>
    </source>
</evidence>
<dbReference type="GO" id="GO:0000155">
    <property type="term" value="F:phosphorelay sensor kinase activity"/>
    <property type="evidence" value="ECO:0007669"/>
    <property type="project" value="InterPro"/>
</dbReference>
<dbReference type="EMBL" id="PYXZ01000009">
    <property type="protein sequence ID" value="PUA79573.1"/>
    <property type="molecule type" value="Genomic_DNA"/>
</dbReference>
<evidence type="ECO:0000259" key="25">
    <source>
        <dbReference type="PROSITE" id="PS50109"/>
    </source>
</evidence>
<dbReference type="GO" id="GO:0004721">
    <property type="term" value="F:phosphoprotein phosphatase activity"/>
    <property type="evidence" value="ECO:0007669"/>
    <property type="project" value="UniProtKB-KW"/>
</dbReference>
<organism evidence="27 28">
    <name type="scientific">Nocardioides currus</name>
    <dbReference type="NCBI Taxonomy" id="2133958"/>
    <lineage>
        <taxon>Bacteria</taxon>
        <taxon>Bacillati</taxon>
        <taxon>Actinomycetota</taxon>
        <taxon>Actinomycetes</taxon>
        <taxon>Propionibacteriales</taxon>
        <taxon>Nocardioidaceae</taxon>
        <taxon>Nocardioides</taxon>
    </lineage>
</organism>
<dbReference type="Pfam" id="PF13687">
    <property type="entry name" value="DUF4153"/>
    <property type="match status" value="1"/>
</dbReference>
<keyword evidence="11 27" id="KW-0418">Kinase</keyword>
<dbReference type="Gene3D" id="3.30.565.10">
    <property type="entry name" value="Histidine kinase-like ATPase, C-terminal domain"/>
    <property type="match status" value="1"/>
</dbReference>
<evidence type="ECO:0000256" key="1">
    <source>
        <dbReference type="ARBA" id="ARBA00000085"/>
    </source>
</evidence>
<dbReference type="GO" id="GO:0005886">
    <property type="term" value="C:plasma membrane"/>
    <property type="evidence" value="ECO:0007669"/>
    <property type="project" value="UniProtKB-SubCell"/>
</dbReference>
<keyword evidence="10" id="KW-0547">Nucleotide-binding</keyword>
<dbReference type="SMART" id="SM00388">
    <property type="entry name" value="HisKA"/>
    <property type="match status" value="1"/>
</dbReference>
<dbReference type="InterPro" id="IPR036890">
    <property type="entry name" value="HATPase_C_sf"/>
</dbReference>
<dbReference type="InterPro" id="IPR050980">
    <property type="entry name" value="2C_sensor_his_kinase"/>
</dbReference>
<dbReference type="CDD" id="cd00075">
    <property type="entry name" value="HATPase"/>
    <property type="match status" value="1"/>
</dbReference>
<feature type="transmembrane region" description="Helical" evidence="24">
    <location>
        <begin position="658"/>
        <end position="676"/>
    </location>
</feature>
<evidence type="ECO:0000256" key="7">
    <source>
        <dbReference type="ARBA" id="ARBA00022553"/>
    </source>
</evidence>
<reference evidence="27 28" key="1">
    <citation type="submission" date="2018-03" db="EMBL/GenBank/DDBJ databases">
        <authorList>
            <person name="Keele B.F."/>
        </authorList>
    </citation>
    <scope>NUCLEOTIDE SEQUENCE [LARGE SCALE GENOMIC DNA]</scope>
    <source>
        <strain evidence="27 28">IB-3</strain>
    </source>
</reference>
<accession>A0A2R7YTD1</accession>
<evidence type="ECO:0000256" key="9">
    <source>
        <dbReference type="ARBA" id="ARBA00022692"/>
    </source>
</evidence>
<dbReference type="CDD" id="cd00082">
    <property type="entry name" value="HisKA"/>
    <property type="match status" value="1"/>
</dbReference>
<dbReference type="GO" id="GO:0005524">
    <property type="term" value="F:ATP binding"/>
    <property type="evidence" value="ECO:0007669"/>
    <property type="project" value="UniProtKB-KW"/>
</dbReference>
<dbReference type="SMART" id="SM00304">
    <property type="entry name" value="HAMP"/>
    <property type="match status" value="1"/>
</dbReference>
<dbReference type="InterPro" id="IPR004358">
    <property type="entry name" value="Sig_transdc_His_kin-like_C"/>
</dbReference>
<keyword evidence="9 24" id="KW-0812">Transmembrane</keyword>
<dbReference type="OrthoDB" id="9757990at2"/>
<dbReference type="InterPro" id="IPR025291">
    <property type="entry name" value="DUF4153"/>
</dbReference>
<comment type="caution">
    <text evidence="27">The sequence shown here is derived from an EMBL/GenBank/DDBJ whole genome shotgun (WGS) entry which is preliminary data.</text>
</comment>
<feature type="transmembrane region" description="Helical" evidence="24">
    <location>
        <begin position="753"/>
        <end position="772"/>
    </location>
</feature>
<feature type="transmembrane region" description="Helical" evidence="24">
    <location>
        <begin position="614"/>
        <end position="638"/>
    </location>
</feature>
<dbReference type="RefSeq" id="WP_108345796.1">
    <property type="nucleotide sequence ID" value="NZ_PYXZ01000009.1"/>
</dbReference>
<dbReference type="AlphaFoldDB" id="A0A2R7YTD1"/>
<dbReference type="InterPro" id="IPR003594">
    <property type="entry name" value="HATPase_dom"/>
</dbReference>
<feature type="transmembrane region" description="Helical" evidence="24">
    <location>
        <begin position="447"/>
        <end position="465"/>
    </location>
</feature>
<protein>
    <recommendedName>
        <fullName evidence="21">Signal transduction histidine-protein kinase/phosphatase MprB</fullName>
        <ecNumber evidence="5">2.7.13.3</ecNumber>
    </recommendedName>
    <alternativeName>
        <fullName evidence="22">Mycobacterial persistence regulator B</fullName>
    </alternativeName>
</protein>
<evidence type="ECO:0000256" key="13">
    <source>
        <dbReference type="ARBA" id="ARBA00022840"/>
    </source>
</evidence>
<evidence type="ECO:0000313" key="27">
    <source>
        <dbReference type="EMBL" id="PUA79573.1"/>
    </source>
</evidence>
<keyword evidence="18" id="KW-0346">Stress response</keyword>
<evidence type="ECO:0000256" key="18">
    <source>
        <dbReference type="ARBA" id="ARBA00023016"/>
    </source>
</evidence>
<dbReference type="Proteomes" id="UP000244867">
    <property type="component" value="Unassembled WGS sequence"/>
</dbReference>
<evidence type="ECO:0000256" key="5">
    <source>
        <dbReference type="ARBA" id="ARBA00012438"/>
    </source>
</evidence>
<keyword evidence="28" id="KW-1185">Reference proteome</keyword>
<feature type="region of interest" description="Disordered" evidence="23">
    <location>
        <begin position="327"/>
        <end position="374"/>
    </location>
</feature>
<proteinExistence type="predicted"/>
<evidence type="ECO:0000256" key="21">
    <source>
        <dbReference type="ARBA" id="ARBA00040454"/>
    </source>
</evidence>
<keyword evidence="7" id="KW-0597">Phosphoprotein</keyword>
<keyword evidence="17" id="KW-0902">Two-component regulatory system</keyword>
<evidence type="ECO:0000256" key="19">
    <source>
        <dbReference type="ARBA" id="ARBA00023026"/>
    </source>
</evidence>
<dbReference type="PANTHER" id="PTHR44936">
    <property type="entry name" value="SENSOR PROTEIN CREC"/>
    <property type="match status" value="1"/>
</dbReference>
<keyword evidence="12" id="KW-0378">Hydrolase</keyword>
<evidence type="ECO:0000256" key="24">
    <source>
        <dbReference type="SAM" id="Phobius"/>
    </source>
</evidence>
<keyword evidence="16 24" id="KW-1133">Transmembrane helix</keyword>
<keyword evidence="6" id="KW-1003">Cell membrane</keyword>
<dbReference type="InterPro" id="IPR005467">
    <property type="entry name" value="His_kinase_dom"/>
</dbReference>
<dbReference type="SUPFAM" id="SSF55874">
    <property type="entry name" value="ATPase domain of HSP90 chaperone/DNA topoisomerase II/histidine kinase"/>
    <property type="match status" value="1"/>
</dbReference>
<evidence type="ECO:0000256" key="8">
    <source>
        <dbReference type="ARBA" id="ARBA00022679"/>
    </source>
</evidence>
<dbReference type="Pfam" id="PF00672">
    <property type="entry name" value="HAMP"/>
    <property type="match status" value="1"/>
</dbReference>
<feature type="domain" description="HAMP" evidence="26">
    <location>
        <begin position="60"/>
        <end position="112"/>
    </location>
</feature>
<evidence type="ECO:0000256" key="3">
    <source>
        <dbReference type="ARBA" id="ARBA00001946"/>
    </source>
</evidence>
<dbReference type="InterPro" id="IPR003661">
    <property type="entry name" value="HisK_dim/P_dom"/>
</dbReference>
<feature type="transmembrane region" description="Helical" evidence="24">
    <location>
        <begin position="423"/>
        <end position="440"/>
    </location>
</feature>
<feature type="domain" description="Histidine kinase" evidence="25">
    <location>
        <begin position="120"/>
        <end position="329"/>
    </location>
</feature>